<proteinExistence type="predicted"/>
<evidence type="ECO:0000313" key="1">
    <source>
        <dbReference type="EMBL" id="MFC0589374.1"/>
    </source>
</evidence>
<dbReference type="Proteomes" id="UP001589943">
    <property type="component" value="Unassembled WGS sequence"/>
</dbReference>
<evidence type="ECO:0000313" key="2">
    <source>
        <dbReference type="Proteomes" id="UP001589943"/>
    </source>
</evidence>
<gene>
    <name evidence="1" type="ORF">ACFFF7_08105</name>
</gene>
<protein>
    <submittedName>
        <fullName evidence="1">AHH domain-containing protein</fullName>
    </submittedName>
</protein>
<name>A0ABV6PIH3_9SPHN</name>
<dbReference type="EMBL" id="JBHLTL010000004">
    <property type="protein sequence ID" value="MFC0589374.1"/>
    <property type="molecule type" value="Genomic_DNA"/>
</dbReference>
<accession>A0ABV6PIH3</accession>
<organism evidence="1 2">
    <name type="scientific">Novosphingobium aquiterrae</name>
    <dbReference type="NCBI Taxonomy" id="624388"/>
    <lineage>
        <taxon>Bacteria</taxon>
        <taxon>Pseudomonadati</taxon>
        <taxon>Pseudomonadota</taxon>
        <taxon>Alphaproteobacteria</taxon>
        <taxon>Sphingomonadales</taxon>
        <taxon>Sphingomonadaceae</taxon>
        <taxon>Novosphingobium</taxon>
    </lineage>
</organism>
<dbReference type="RefSeq" id="WP_379480865.1">
    <property type="nucleotide sequence ID" value="NZ_JBHLTL010000004.1"/>
</dbReference>
<sequence length="187" mass="21403">MSDLTRGGSGLRPALRHGLRRRISFRAVNRRDAPDYDPGLQRHHILPRQILSQASLRPMLSAIGRERLCFEDFRHNGLLLPANDDAALRVGLPLHRGPHRSYNELVIERVGQIEQGWSITRLRAPEVALQDTLDRLELLQRALRRRLMDQQRRLKLNRHDPLGSGIDFALLDAMTDQLWPATALEPA</sequence>
<keyword evidence="2" id="KW-1185">Reference proteome</keyword>
<dbReference type="InterPro" id="IPR032871">
    <property type="entry name" value="AHH_dom_containing"/>
</dbReference>
<comment type="caution">
    <text evidence="1">The sequence shown here is derived from an EMBL/GenBank/DDBJ whole genome shotgun (WGS) entry which is preliminary data.</text>
</comment>
<reference evidence="1 2" key="1">
    <citation type="submission" date="2024-09" db="EMBL/GenBank/DDBJ databases">
        <authorList>
            <person name="Sun Q."/>
            <person name="Mori K."/>
        </authorList>
    </citation>
    <scope>NUCLEOTIDE SEQUENCE [LARGE SCALE GENOMIC DNA]</scope>
    <source>
        <strain evidence="1 2">NCAIM B.02537</strain>
    </source>
</reference>
<dbReference type="Pfam" id="PF14412">
    <property type="entry name" value="AHH"/>
    <property type="match status" value="1"/>
</dbReference>